<organism evidence="2 3">
    <name type="scientific">Castilleja foliolosa</name>
    <dbReference type="NCBI Taxonomy" id="1961234"/>
    <lineage>
        <taxon>Eukaryota</taxon>
        <taxon>Viridiplantae</taxon>
        <taxon>Streptophyta</taxon>
        <taxon>Embryophyta</taxon>
        <taxon>Tracheophyta</taxon>
        <taxon>Spermatophyta</taxon>
        <taxon>Magnoliopsida</taxon>
        <taxon>eudicotyledons</taxon>
        <taxon>Gunneridae</taxon>
        <taxon>Pentapetalae</taxon>
        <taxon>asterids</taxon>
        <taxon>lamiids</taxon>
        <taxon>Lamiales</taxon>
        <taxon>Orobanchaceae</taxon>
        <taxon>Pedicularideae</taxon>
        <taxon>Castillejinae</taxon>
        <taxon>Castilleja</taxon>
    </lineage>
</organism>
<comment type="caution">
    <text evidence="2">The sequence shown here is derived from an EMBL/GenBank/DDBJ whole genome shotgun (WGS) entry which is preliminary data.</text>
</comment>
<gene>
    <name evidence="2" type="ORF">CASFOL_033022</name>
</gene>
<accession>A0ABD3C4Y8</accession>
<name>A0ABD3C4Y8_9LAMI</name>
<dbReference type="AlphaFoldDB" id="A0ABD3C4Y8"/>
<keyword evidence="3" id="KW-1185">Reference proteome</keyword>
<reference evidence="3" key="1">
    <citation type="journal article" date="2024" name="IScience">
        <title>Strigolactones Initiate the Formation of Haustorium-like Structures in Castilleja.</title>
        <authorList>
            <person name="Buerger M."/>
            <person name="Peterson D."/>
            <person name="Chory J."/>
        </authorList>
    </citation>
    <scope>NUCLEOTIDE SEQUENCE [LARGE SCALE GENOMIC DNA]</scope>
</reference>
<feature type="compositionally biased region" description="Polar residues" evidence="1">
    <location>
        <begin position="56"/>
        <end position="74"/>
    </location>
</feature>
<dbReference type="Proteomes" id="UP001632038">
    <property type="component" value="Unassembled WGS sequence"/>
</dbReference>
<dbReference type="EMBL" id="JAVIJP010000054">
    <property type="protein sequence ID" value="KAL3624206.1"/>
    <property type="molecule type" value="Genomic_DNA"/>
</dbReference>
<evidence type="ECO:0000256" key="1">
    <source>
        <dbReference type="SAM" id="MobiDB-lite"/>
    </source>
</evidence>
<evidence type="ECO:0000313" key="3">
    <source>
        <dbReference type="Proteomes" id="UP001632038"/>
    </source>
</evidence>
<evidence type="ECO:0000313" key="2">
    <source>
        <dbReference type="EMBL" id="KAL3624206.1"/>
    </source>
</evidence>
<sequence>MRRTPAASGGIGPAQFIGGARAWHLFSGSCRVGKGRLCKTLCCGLLRLWHIYSPTPTTSSNRGSGIGDSHNQAAQRLPRQY</sequence>
<proteinExistence type="predicted"/>
<protein>
    <submittedName>
        <fullName evidence="2">Uncharacterized protein</fullName>
    </submittedName>
</protein>
<feature type="region of interest" description="Disordered" evidence="1">
    <location>
        <begin position="56"/>
        <end position="81"/>
    </location>
</feature>